<keyword evidence="2" id="KW-0813">Transport</keyword>
<gene>
    <name evidence="4" type="ORF">EV644_13834</name>
</gene>
<accession>A0ABY2B927</accession>
<name>A0ABY2B927_9ACTN</name>
<comment type="caution">
    <text evidence="4">The sequence shown here is derived from an EMBL/GenBank/DDBJ whole genome shotgun (WGS) entry which is preliminary data.</text>
</comment>
<evidence type="ECO:0000256" key="2">
    <source>
        <dbReference type="ARBA" id="ARBA00022448"/>
    </source>
</evidence>
<reference evidence="4 5" key="1">
    <citation type="journal article" date="2015" name="Stand. Genomic Sci.">
        <title>Genomic Encyclopedia of Bacterial and Archaeal Type Strains, Phase III: the genomes of soil and plant-associated and newly described type strains.</title>
        <authorList>
            <person name="Whitman W.B."/>
            <person name="Woyke T."/>
            <person name="Klenk H.P."/>
            <person name="Zhou Y."/>
            <person name="Lilburn T.G."/>
            <person name="Beck B.J."/>
            <person name="De Vos P."/>
            <person name="Vandamme P."/>
            <person name="Eisen J.A."/>
            <person name="Garrity G."/>
            <person name="Hugenholtz P."/>
            <person name="Kyrpides N.C."/>
        </authorList>
    </citation>
    <scope>NUCLEOTIDE SEQUENCE [LARGE SCALE GENOMIC DNA]</scope>
    <source>
        <strain evidence="4 5">VKM Ac-2538</strain>
    </source>
</reference>
<evidence type="ECO:0000256" key="3">
    <source>
        <dbReference type="ARBA" id="ARBA00023065"/>
    </source>
</evidence>
<organism evidence="4 5">
    <name type="scientific">Kribbella orskensis</name>
    <dbReference type="NCBI Taxonomy" id="2512216"/>
    <lineage>
        <taxon>Bacteria</taxon>
        <taxon>Bacillati</taxon>
        <taxon>Actinomycetota</taxon>
        <taxon>Actinomycetes</taxon>
        <taxon>Propionibacteriales</taxon>
        <taxon>Kribbellaceae</taxon>
        <taxon>Kribbella</taxon>
    </lineage>
</organism>
<dbReference type="Pfam" id="PF01813">
    <property type="entry name" value="ATP-synt_D"/>
    <property type="match status" value="1"/>
</dbReference>
<protein>
    <submittedName>
        <fullName evidence="4">Vacuolar-type H+-ATPase subunit D/Vma8</fullName>
    </submittedName>
</protein>
<evidence type="ECO:0000256" key="1">
    <source>
        <dbReference type="ARBA" id="ARBA00005850"/>
    </source>
</evidence>
<dbReference type="EMBL" id="SLWM01000038">
    <property type="protein sequence ID" value="TCO09955.1"/>
    <property type="molecule type" value="Genomic_DNA"/>
</dbReference>
<evidence type="ECO:0000313" key="5">
    <source>
        <dbReference type="Proteomes" id="UP000295818"/>
    </source>
</evidence>
<dbReference type="PANTHER" id="PTHR11671">
    <property type="entry name" value="V-TYPE ATP SYNTHASE SUBUNIT D"/>
    <property type="match status" value="1"/>
</dbReference>
<proteinExistence type="inferred from homology"/>
<sequence length="203" mass="22147">MSGAAATGRAGRLALTSRLATARRAVELLDRKQRALAAECERLELAAVRAAETFERVAAEASGWLRRSIALDGHRGLLAAIPPTAADVTIGYDVTMGVRHPVRADVVFAPRPDPAGSSALAYSVQAHRTALLAAVRLAAAQRAVALVVAELALTRQQQRALETRWIPRLERRLAEVEQRLDETEREENLRLRWAAAHGAREDR</sequence>
<dbReference type="InterPro" id="IPR002699">
    <property type="entry name" value="V_ATPase_D"/>
</dbReference>
<dbReference type="Proteomes" id="UP000295818">
    <property type="component" value="Unassembled WGS sequence"/>
</dbReference>
<dbReference type="RefSeq" id="WP_132196928.1">
    <property type="nucleotide sequence ID" value="NZ_SLWM01000038.1"/>
</dbReference>
<dbReference type="Gene3D" id="1.10.287.3240">
    <property type="match status" value="1"/>
</dbReference>
<comment type="similarity">
    <text evidence="1">Belongs to the V-ATPase D subunit family.</text>
</comment>
<evidence type="ECO:0000313" key="4">
    <source>
        <dbReference type="EMBL" id="TCO09955.1"/>
    </source>
</evidence>
<keyword evidence="3" id="KW-0406">Ion transport</keyword>
<keyword evidence="5" id="KW-1185">Reference proteome</keyword>